<dbReference type="Pfam" id="PF14275">
    <property type="entry name" value="DUF4362"/>
    <property type="match status" value="1"/>
</dbReference>
<evidence type="ECO:0008006" key="3">
    <source>
        <dbReference type="Google" id="ProtNLM"/>
    </source>
</evidence>
<dbReference type="AlphaFoldDB" id="A0A8J3DZF2"/>
<organism evidence="1 2">
    <name type="scientific">Pullulanibacillus camelliae</name>
    <dbReference type="NCBI Taxonomy" id="1707096"/>
    <lineage>
        <taxon>Bacteria</taxon>
        <taxon>Bacillati</taxon>
        <taxon>Bacillota</taxon>
        <taxon>Bacilli</taxon>
        <taxon>Bacillales</taxon>
        <taxon>Sporolactobacillaceae</taxon>
        <taxon>Pullulanibacillus</taxon>
    </lineage>
</organism>
<reference evidence="1" key="1">
    <citation type="journal article" date="2014" name="Int. J. Syst. Evol. Microbiol.">
        <title>Complete genome sequence of Corynebacterium casei LMG S-19264T (=DSM 44701T), isolated from a smear-ripened cheese.</title>
        <authorList>
            <consortium name="US DOE Joint Genome Institute (JGI-PGF)"/>
            <person name="Walter F."/>
            <person name="Albersmeier A."/>
            <person name="Kalinowski J."/>
            <person name="Ruckert C."/>
        </authorList>
    </citation>
    <scope>NUCLEOTIDE SEQUENCE</scope>
    <source>
        <strain evidence="1">CGMCC 1.15371</strain>
    </source>
</reference>
<proteinExistence type="predicted"/>
<reference evidence="1" key="2">
    <citation type="submission" date="2020-09" db="EMBL/GenBank/DDBJ databases">
        <authorList>
            <person name="Sun Q."/>
            <person name="Zhou Y."/>
        </authorList>
    </citation>
    <scope>NUCLEOTIDE SEQUENCE</scope>
    <source>
        <strain evidence="1">CGMCC 1.15371</strain>
    </source>
</reference>
<evidence type="ECO:0000313" key="1">
    <source>
        <dbReference type="EMBL" id="GGE51629.1"/>
    </source>
</evidence>
<gene>
    <name evidence="1" type="ORF">GCM10011391_33030</name>
</gene>
<sequence>MGHSGRTIKIMRSMLLSFAIVFLIDTVPGVMGLGQANESFEEQIEHFGKKYTDQVPEHYPMEKAIKNGDITPVNITGSQRQKIDQFVDHVKNKQADFIRFVRYSPTNDPVITEFQFNGELIYYRFDSTRDKSGLLDKGAKVGKHIKMQTDYCKKLVSNKEKLYLTECYKNGKITF</sequence>
<dbReference type="RefSeq" id="WP_188696894.1">
    <property type="nucleotide sequence ID" value="NZ_BMIR01000019.1"/>
</dbReference>
<dbReference type="InterPro" id="IPR025372">
    <property type="entry name" value="DUF4362"/>
</dbReference>
<evidence type="ECO:0000313" key="2">
    <source>
        <dbReference type="Proteomes" id="UP000628775"/>
    </source>
</evidence>
<dbReference type="EMBL" id="BMIR01000019">
    <property type="protein sequence ID" value="GGE51629.1"/>
    <property type="molecule type" value="Genomic_DNA"/>
</dbReference>
<accession>A0A8J3DZF2</accession>
<protein>
    <recommendedName>
        <fullName evidence="3">DUF4362 domain-containing protein</fullName>
    </recommendedName>
</protein>
<comment type="caution">
    <text evidence="1">The sequence shown here is derived from an EMBL/GenBank/DDBJ whole genome shotgun (WGS) entry which is preliminary data.</text>
</comment>
<keyword evidence="2" id="KW-1185">Reference proteome</keyword>
<dbReference type="Proteomes" id="UP000628775">
    <property type="component" value="Unassembled WGS sequence"/>
</dbReference>
<name>A0A8J3DZF2_9BACL</name>